<evidence type="ECO:0000259" key="12">
    <source>
        <dbReference type="PROSITE" id="PS50885"/>
    </source>
</evidence>
<evidence type="ECO:0000256" key="10">
    <source>
        <dbReference type="SAM" id="Phobius"/>
    </source>
</evidence>
<dbReference type="GO" id="GO:0016020">
    <property type="term" value="C:membrane"/>
    <property type="evidence" value="ECO:0007669"/>
    <property type="project" value="UniProtKB-SubCell"/>
</dbReference>
<dbReference type="InterPro" id="IPR003661">
    <property type="entry name" value="HisK_dim/P_dom"/>
</dbReference>
<dbReference type="PROSITE" id="PS50885">
    <property type="entry name" value="HAMP"/>
    <property type="match status" value="1"/>
</dbReference>
<dbReference type="SMART" id="SM00304">
    <property type="entry name" value="HAMP"/>
    <property type="match status" value="1"/>
</dbReference>
<dbReference type="PANTHER" id="PTHR45528">
    <property type="entry name" value="SENSOR HISTIDINE KINASE CPXA"/>
    <property type="match status" value="1"/>
</dbReference>
<keyword evidence="14" id="KW-1185">Reference proteome</keyword>
<evidence type="ECO:0000313" key="14">
    <source>
        <dbReference type="Proteomes" id="UP000094609"/>
    </source>
</evidence>
<evidence type="ECO:0000256" key="3">
    <source>
        <dbReference type="ARBA" id="ARBA00012438"/>
    </source>
</evidence>
<dbReference type="SMART" id="SM00387">
    <property type="entry name" value="HATPase_c"/>
    <property type="match status" value="1"/>
</dbReference>
<comment type="catalytic activity">
    <reaction evidence="1">
        <text>ATP + protein L-histidine = ADP + protein N-phospho-L-histidine.</text>
        <dbReference type="EC" id="2.7.13.3"/>
    </reaction>
</comment>
<keyword evidence="4" id="KW-0597">Phosphoprotein</keyword>
<dbReference type="STRING" id="1193502.SHALO_0736"/>
<dbReference type="EC" id="2.7.13.3" evidence="3"/>
<keyword evidence="8 10" id="KW-1133">Transmembrane helix</keyword>
<evidence type="ECO:0000256" key="1">
    <source>
        <dbReference type="ARBA" id="ARBA00000085"/>
    </source>
</evidence>
<dbReference type="Gene3D" id="6.10.340.10">
    <property type="match status" value="1"/>
</dbReference>
<reference evidence="14" key="1">
    <citation type="submission" date="2016-08" db="EMBL/GenBank/DDBJ databases">
        <title>Complete genome sequence of the organohalide-respiring Epsilonproteobacterium Sulfurospirillum halorespirans.</title>
        <authorList>
            <person name="Goris T."/>
            <person name="Zimmermann J."/>
            <person name="Schenz B."/>
            <person name="Lemos M."/>
            <person name="Hackermueller J."/>
            <person name="Diekert G."/>
        </authorList>
    </citation>
    <scope>NUCLEOTIDE SEQUENCE [LARGE SCALE GENOMIC DNA]</scope>
    <source>
        <strain>DSM 13726</strain>
        <strain evidence="14">PCE-M2</strain>
    </source>
</reference>
<accession>A0A1D7THP1</accession>
<dbReference type="Pfam" id="PF02518">
    <property type="entry name" value="HATPase_c"/>
    <property type="match status" value="1"/>
</dbReference>
<feature type="transmembrane region" description="Helical" evidence="10">
    <location>
        <begin position="12"/>
        <end position="29"/>
    </location>
</feature>
<proteinExistence type="predicted"/>
<dbReference type="InterPro" id="IPR003660">
    <property type="entry name" value="HAMP_dom"/>
</dbReference>
<dbReference type="InterPro" id="IPR036890">
    <property type="entry name" value="HATPase_C_sf"/>
</dbReference>
<feature type="domain" description="Histidine kinase" evidence="11">
    <location>
        <begin position="215"/>
        <end position="415"/>
    </location>
</feature>
<feature type="transmembrane region" description="Helical" evidence="10">
    <location>
        <begin position="136"/>
        <end position="155"/>
    </location>
</feature>
<dbReference type="Pfam" id="PF00672">
    <property type="entry name" value="HAMP"/>
    <property type="match status" value="1"/>
</dbReference>
<evidence type="ECO:0000256" key="5">
    <source>
        <dbReference type="ARBA" id="ARBA00022679"/>
    </source>
</evidence>
<dbReference type="NCBIfam" id="NF038389">
    <property type="entry name" value="ArsS_fam_HK"/>
    <property type="match status" value="1"/>
</dbReference>
<evidence type="ECO:0000256" key="9">
    <source>
        <dbReference type="ARBA" id="ARBA00023136"/>
    </source>
</evidence>
<dbReference type="Proteomes" id="UP000094609">
    <property type="component" value="Chromosome"/>
</dbReference>
<dbReference type="InterPro" id="IPR047994">
    <property type="entry name" value="ArsS-like"/>
</dbReference>
<organism evidence="13 14">
    <name type="scientific">Sulfurospirillum halorespirans DSM 13726</name>
    <dbReference type="NCBI Taxonomy" id="1193502"/>
    <lineage>
        <taxon>Bacteria</taxon>
        <taxon>Pseudomonadati</taxon>
        <taxon>Campylobacterota</taxon>
        <taxon>Epsilonproteobacteria</taxon>
        <taxon>Campylobacterales</taxon>
        <taxon>Sulfurospirillaceae</taxon>
        <taxon>Sulfurospirillum</taxon>
    </lineage>
</organism>
<evidence type="ECO:0000256" key="7">
    <source>
        <dbReference type="ARBA" id="ARBA00022777"/>
    </source>
</evidence>
<keyword evidence="7 13" id="KW-0418">Kinase</keyword>
<name>A0A1D7THP1_9BACT</name>
<evidence type="ECO:0000256" key="4">
    <source>
        <dbReference type="ARBA" id="ARBA00022553"/>
    </source>
</evidence>
<sequence>MIKNSILNKISAIFFLSLFLLAMFFALLLEHQSDKNLDNMKQRQIQSVNYLLVMYRNNVQPQDIEEYFNNFGLKKVSSKHLRDSVLERGVVIFQKLSPISRFSSIVYNDRYYLFIDNFESSVLLESQDYKNFNESLWVVFVIALLILLYMYISIFKSIAPLKTLSSQIRKFASGDLEIECKSESNDEIGEVANEFDRAVKKIHDLINSRQLFLRTIMHELKTPIGKGRIVAEMLEDETAKKRLIGVFGRLDLLISEFSKIEQITSKRYDLSLKEYSLLHVVDQAIDLLMLDDKKREDQVKVEGDFDFKVTVDFDLMALALKNLMDNAMKHSLNHNVFVKSKDQTVIISNEGEPLKMSIDEYFQPFVSGSKACGSGLGLGLYIVKNIIAQHGLEVVYSYEGGFHQFSIDFSKGCAV</sequence>
<keyword evidence="5" id="KW-0808">Transferase</keyword>
<comment type="subcellular location">
    <subcellularLocation>
        <location evidence="2">Membrane</location>
        <topology evidence="2">Multi-pass membrane protein</topology>
    </subcellularLocation>
</comment>
<dbReference type="SUPFAM" id="SSF55874">
    <property type="entry name" value="ATPase domain of HSP90 chaperone/DNA topoisomerase II/histidine kinase"/>
    <property type="match status" value="1"/>
</dbReference>
<evidence type="ECO:0000313" key="13">
    <source>
        <dbReference type="EMBL" id="AOO64519.1"/>
    </source>
</evidence>
<dbReference type="Gene3D" id="3.30.565.10">
    <property type="entry name" value="Histidine kinase-like ATPase, C-terminal domain"/>
    <property type="match status" value="1"/>
</dbReference>
<dbReference type="InterPro" id="IPR005467">
    <property type="entry name" value="His_kinase_dom"/>
</dbReference>
<evidence type="ECO:0000256" key="8">
    <source>
        <dbReference type="ARBA" id="ARBA00022989"/>
    </source>
</evidence>
<dbReference type="InterPro" id="IPR036097">
    <property type="entry name" value="HisK_dim/P_sf"/>
</dbReference>
<dbReference type="CDD" id="cd06225">
    <property type="entry name" value="HAMP"/>
    <property type="match status" value="1"/>
</dbReference>
<evidence type="ECO:0000256" key="2">
    <source>
        <dbReference type="ARBA" id="ARBA00004141"/>
    </source>
</evidence>
<evidence type="ECO:0000259" key="11">
    <source>
        <dbReference type="PROSITE" id="PS50109"/>
    </source>
</evidence>
<dbReference type="KEGG" id="shal:SHALO_0736"/>
<dbReference type="AlphaFoldDB" id="A0A1D7THP1"/>
<keyword evidence="6 10" id="KW-0812">Transmembrane</keyword>
<dbReference type="GO" id="GO:0000155">
    <property type="term" value="F:phosphorelay sensor kinase activity"/>
    <property type="evidence" value="ECO:0007669"/>
    <property type="project" value="InterPro"/>
</dbReference>
<dbReference type="CDD" id="cd00082">
    <property type="entry name" value="HisKA"/>
    <property type="match status" value="1"/>
</dbReference>
<gene>
    <name evidence="13" type="ORF">SHALO_0736</name>
</gene>
<evidence type="ECO:0000256" key="6">
    <source>
        <dbReference type="ARBA" id="ARBA00022692"/>
    </source>
</evidence>
<dbReference type="SUPFAM" id="SSF158472">
    <property type="entry name" value="HAMP domain-like"/>
    <property type="match status" value="1"/>
</dbReference>
<dbReference type="PATRIC" id="fig|1193502.14.peg.741"/>
<dbReference type="PROSITE" id="PS50109">
    <property type="entry name" value="HIS_KIN"/>
    <property type="match status" value="1"/>
</dbReference>
<keyword evidence="9 10" id="KW-0472">Membrane</keyword>
<feature type="domain" description="HAMP" evidence="12">
    <location>
        <begin position="155"/>
        <end position="207"/>
    </location>
</feature>
<dbReference type="PANTHER" id="PTHR45528:SF12">
    <property type="entry name" value="SENSOR HISTIDINE KINASE ARSS"/>
    <property type="match status" value="1"/>
</dbReference>
<dbReference type="RefSeq" id="WP_084010690.1">
    <property type="nucleotide sequence ID" value="NZ_CP017111.1"/>
</dbReference>
<dbReference type="SUPFAM" id="SSF47384">
    <property type="entry name" value="Homodimeric domain of signal transducing histidine kinase"/>
    <property type="match status" value="1"/>
</dbReference>
<dbReference type="InterPro" id="IPR050398">
    <property type="entry name" value="HssS/ArlS-like"/>
</dbReference>
<protein>
    <recommendedName>
        <fullName evidence="3">histidine kinase</fullName>
        <ecNumber evidence="3">2.7.13.3</ecNumber>
    </recommendedName>
</protein>
<dbReference type="InterPro" id="IPR003594">
    <property type="entry name" value="HATPase_dom"/>
</dbReference>
<dbReference type="EMBL" id="CP017111">
    <property type="protein sequence ID" value="AOO64519.1"/>
    <property type="molecule type" value="Genomic_DNA"/>
</dbReference>